<dbReference type="OrthoDB" id="10262475at2759"/>
<dbReference type="AlphaFoldDB" id="A0A2P6NNL1"/>
<comment type="caution">
    <text evidence="4">The sequence shown here is derived from an EMBL/GenBank/DDBJ whole genome shotgun (WGS) entry which is preliminary data.</text>
</comment>
<dbReference type="Gene3D" id="2.130.10.10">
    <property type="entry name" value="YVTN repeat-like/Quinoprotein amine dehydrogenase"/>
    <property type="match status" value="1"/>
</dbReference>
<dbReference type="InterPro" id="IPR001680">
    <property type="entry name" value="WD40_rpt"/>
</dbReference>
<keyword evidence="2" id="KW-0677">Repeat</keyword>
<dbReference type="PROSITE" id="PS00678">
    <property type="entry name" value="WD_REPEATS_1"/>
    <property type="match status" value="1"/>
</dbReference>
<feature type="repeat" description="WD" evidence="3">
    <location>
        <begin position="86"/>
        <end position="121"/>
    </location>
</feature>
<dbReference type="PROSITE" id="PS50294">
    <property type="entry name" value="WD_REPEATS_REGION"/>
    <property type="match status" value="1"/>
</dbReference>
<protein>
    <submittedName>
        <fullName evidence="4">Uncharacterized protein</fullName>
    </submittedName>
</protein>
<dbReference type="STRING" id="1890364.A0A2P6NNL1"/>
<keyword evidence="5" id="KW-1185">Reference proteome</keyword>
<dbReference type="SUPFAM" id="SSF50978">
    <property type="entry name" value="WD40 repeat-like"/>
    <property type="match status" value="1"/>
</dbReference>
<evidence type="ECO:0000256" key="3">
    <source>
        <dbReference type="PROSITE-ProRule" id="PRU00221"/>
    </source>
</evidence>
<feature type="repeat" description="WD" evidence="3">
    <location>
        <begin position="232"/>
        <end position="266"/>
    </location>
</feature>
<dbReference type="InterPro" id="IPR020472">
    <property type="entry name" value="WD40_PAC1"/>
</dbReference>
<name>A0A2P6NNL1_9EUKA</name>
<reference evidence="4 5" key="1">
    <citation type="journal article" date="2018" name="Genome Biol. Evol.">
        <title>Multiple Roots of Fruiting Body Formation in Amoebozoa.</title>
        <authorList>
            <person name="Hillmann F."/>
            <person name="Forbes G."/>
            <person name="Novohradska S."/>
            <person name="Ferling I."/>
            <person name="Riege K."/>
            <person name="Groth M."/>
            <person name="Westermann M."/>
            <person name="Marz M."/>
            <person name="Spaller T."/>
            <person name="Winckler T."/>
            <person name="Schaap P."/>
            <person name="Glockner G."/>
        </authorList>
    </citation>
    <scope>NUCLEOTIDE SEQUENCE [LARGE SCALE GENOMIC DNA]</scope>
    <source>
        <strain evidence="4 5">Jena</strain>
    </source>
</reference>
<dbReference type="FunCoup" id="A0A2P6NNL1">
    <property type="interactions" value="718"/>
</dbReference>
<sequence length="322" mass="35620">MAAANPNQYEILPAPSDGISQLRIQNNRLLMASSWDAHVRIYDLQTNQLKTFYQHKAAVLDCVFAPDRGVTYSGGIDKTIKSETTLGSHDRPVRCVEFSSAIGALISGSWDSTVKLWDTRSKGALIGTWKQPDKVFAMSTVNEKLVVATAGRHVQIYDVRNMDEPLQSRESSLKYQTRAVSCHPNGSGFVLGSVEGRAAVEYFDPSNDIQAKRYAFKCHRQMVNGIDTLYPVNSIAFNPAYGTFATGGCDGLVYVWDGEHRKRLSQYSRFPTSISALAFSEDGMTLAIASSYTFEEGERDAPADQIFIRHVSEVEVKPKAKA</sequence>
<proteinExistence type="predicted"/>
<dbReference type="Pfam" id="PF00400">
    <property type="entry name" value="WD40"/>
    <property type="match status" value="3"/>
</dbReference>
<evidence type="ECO:0000313" key="4">
    <source>
        <dbReference type="EMBL" id="PRP85488.1"/>
    </source>
</evidence>
<organism evidence="4 5">
    <name type="scientific">Planoprotostelium fungivorum</name>
    <dbReference type="NCBI Taxonomy" id="1890364"/>
    <lineage>
        <taxon>Eukaryota</taxon>
        <taxon>Amoebozoa</taxon>
        <taxon>Evosea</taxon>
        <taxon>Variosea</taxon>
        <taxon>Cavosteliida</taxon>
        <taxon>Cavosteliaceae</taxon>
        <taxon>Planoprotostelium</taxon>
    </lineage>
</organism>
<dbReference type="InterPro" id="IPR015943">
    <property type="entry name" value="WD40/YVTN_repeat-like_dom_sf"/>
</dbReference>
<dbReference type="SMART" id="SM00320">
    <property type="entry name" value="WD40"/>
    <property type="match status" value="5"/>
</dbReference>
<keyword evidence="1 3" id="KW-0853">WD repeat</keyword>
<dbReference type="PRINTS" id="PR00320">
    <property type="entry name" value="GPROTEINBRPT"/>
</dbReference>
<dbReference type="InterPro" id="IPR036322">
    <property type="entry name" value="WD40_repeat_dom_sf"/>
</dbReference>
<evidence type="ECO:0000313" key="5">
    <source>
        <dbReference type="Proteomes" id="UP000241769"/>
    </source>
</evidence>
<dbReference type="InParanoid" id="A0A2P6NNL1"/>
<dbReference type="PANTHER" id="PTHR10971">
    <property type="entry name" value="MRNA EXPORT FACTOR AND BUB3"/>
    <property type="match status" value="1"/>
</dbReference>
<evidence type="ECO:0000256" key="2">
    <source>
        <dbReference type="ARBA" id="ARBA00022737"/>
    </source>
</evidence>
<gene>
    <name evidence="4" type="ORF">PROFUN_06857</name>
</gene>
<accession>A0A2P6NNL1</accession>
<dbReference type="InterPro" id="IPR019775">
    <property type="entry name" value="WD40_repeat_CS"/>
</dbReference>
<evidence type="ECO:0000256" key="1">
    <source>
        <dbReference type="ARBA" id="ARBA00022574"/>
    </source>
</evidence>
<dbReference type="PROSITE" id="PS50082">
    <property type="entry name" value="WD_REPEATS_2"/>
    <property type="match status" value="2"/>
</dbReference>
<dbReference type="Proteomes" id="UP000241769">
    <property type="component" value="Unassembled WGS sequence"/>
</dbReference>
<dbReference type="EMBL" id="MDYQ01000044">
    <property type="protein sequence ID" value="PRP85488.1"/>
    <property type="molecule type" value="Genomic_DNA"/>
</dbReference>